<dbReference type="Proteomes" id="UP000634136">
    <property type="component" value="Unassembled WGS sequence"/>
</dbReference>
<dbReference type="PROSITE" id="PS01098">
    <property type="entry name" value="LIPASE_GDSL_SER"/>
    <property type="match status" value="1"/>
</dbReference>
<dbReference type="InterPro" id="IPR036514">
    <property type="entry name" value="SGNH_hydro_sf"/>
</dbReference>
<protein>
    <submittedName>
        <fullName evidence="4">GDSL esterase/lipase 1-like</fullName>
    </submittedName>
</protein>
<gene>
    <name evidence="4" type="ORF">G2W53_027953</name>
</gene>
<evidence type="ECO:0000313" key="5">
    <source>
        <dbReference type="Proteomes" id="UP000634136"/>
    </source>
</evidence>
<feature type="signal peptide" evidence="3">
    <location>
        <begin position="1"/>
        <end position="18"/>
    </location>
</feature>
<evidence type="ECO:0000256" key="1">
    <source>
        <dbReference type="ARBA" id="ARBA00008668"/>
    </source>
</evidence>
<evidence type="ECO:0000256" key="3">
    <source>
        <dbReference type="SAM" id="SignalP"/>
    </source>
</evidence>
<dbReference type="Pfam" id="PF00657">
    <property type="entry name" value="Lipase_GDSL"/>
    <property type="match status" value="1"/>
</dbReference>
<comment type="caution">
    <text evidence="4">The sequence shown here is derived from an EMBL/GenBank/DDBJ whole genome shotgun (WGS) entry which is preliminary data.</text>
</comment>
<organism evidence="4 5">
    <name type="scientific">Senna tora</name>
    <dbReference type="NCBI Taxonomy" id="362788"/>
    <lineage>
        <taxon>Eukaryota</taxon>
        <taxon>Viridiplantae</taxon>
        <taxon>Streptophyta</taxon>
        <taxon>Embryophyta</taxon>
        <taxon>Tracheophyta</taxon>
        <taxon>Spermatophyta</taxon>
        <taxon>Magnoliopsida</taxon>
        <taxon>eudicotyledons</taxon>
        <taxon>Gunneridae</taxon>
        <taxon>Pentapetalae</taxon>
        <taxon>rosids</taxon>
        <taxon>fabids</taxon>
        <taxon>Fabales</taxon>
        <taxon>Fabaceae</taxon>
        <taxon>Caesalpinioideae</taxon>
        <taxon>Cassia clade</taxon>
        <taxon>Senna</taxon>
    </lineage>
</organism>
<dbReference type="AlphaFoldDB" id="A0A834T173"/>
<dbReference type="InterPro" id="IPR044552">
    <property type="entry name" value="GLIP1-5/GLL25"/>
</dbReference>
<dbReference type="GO" id="GO:0006629">
    <property type="term" value="P:lipid metabolic process"/>
    <property type="evidence" value="ECO:0007669"/>
    <property type="project" value="InterPro"/>
</dbReference>
<name>A0A834T173_9FABA</name>
<dbReference type="PANTHER" id="PTHR45966">
    <property type="entry name" value="GDSL-LIKE LIPASE/ACYLHYDROLASE"/>
    <property type="match status" value="1"/>
</dbReference>
<dbReference type="OrthoDB" id="1600564at2759"/>
<reference evidence="4" key="1">
    <citation type="submission" date="2020-09" db="EMBL/GenBank/DDBJ databases">
        <title>Genome-Enabled Discovery of Anthraquinone Biosynthesis in Senna tora.</title>
        <authorList>
            <person name="Kang S.-H."/>
            <person name="Pandey R.P."/>
            <person name="Lee C.-M."/>
            <person name="Sim J.-S."/>
            <person name="Jeong J.-T."/>
            <person name="Choi B.-S."/>
            <person name="Jung M."/>
            <person name="Ginzburg D."/>
            <person name="Zhao K."/>
            <person name="Won S.Y."/>
            <person name="Oh T.-J."/>
            <person name="Yu Y."/>
            <person name="Kim N.-H."/>
            <person name="Lee O.R."/>
            <person name="Lee T.-H."/>
            <person name="Bashyal P."/>
            <person name="Kim T.-S."/>
            <person name="Lee W.-H."/>
            <person name="Kawkins C."/>
            <person name="Kim C.-K."/>
            <person name="Kim J.S."/>
            <person name="Ahn B.O."/>
            <person name="Rhee S.Y."/>
            <person name="Sohng J.K."/>
        </authorList>
    </citation>
    <scope>NUCLEOTIDE SEQUENCE</scope>
    <source>
        <tissue evidence="4">Leaf</tissue>
    </source>
</reference>
<accession>A0A834T173</accession>
<proteinExistence type="inferred from homology"/>
<dbReference type="SUPFAM" id="SSF52266">
    <property type="entry name" value="SGNH hydrolase"/>
    <property type="match status" value="1"/>
</dbReference>
<dbReference type="EMBL" id="JAAIUW010000009">
    <property type="protein sequence ID" value="KAF7813984.1"/>
    <property type="molecule type" value="Genomic_DNA"/>
</dbReference>
<evidence type="ECO:0000256" key="2">
    <source>
        <dbReference type="ARBA" id="ARBA00022729"/>
    </source>
</evidence>
<dbReference type="InterPro" id="IPR008265">
    <property type="entry name" value="Lipase_GDSL_AS"/>
</dbReference>
<keyword evidence="5" id="KW-1185">Reference proteome</keyword>
<dbReference type="GO" id="GO:0016298">
    <property type="term" value="F:lipase activity"/>
    <property type="evidence" value="ECO:0007669"/>
    <property type="project" value="InterPro"/>
</dbReference>
<comment type="similarity">
    <text evidence="1">Belongs to the 'GDSL' lipolytic enzyme family.</text>
</comment>
<feature type="chain" id="PRO_5032703207" evidence="3">
    <location>
        <begin position="19"/>
        <end position="360"/>
    </location>
</feature>
<keyword evidence="2 3" id="KW-0732">Signal</keyword>
<dbReference type="InterPro" id="IPR001087">
    <property type="entry name" value="GDSL"/>
</dbReference>
<sequence length="360" mass="40095">MLVLYVIVSLLYIKTIDCQSNICQPHQNGHVPLFLFGDSVFDTGNNNYINTTTTLQANFPPYGESFFNYPTGRFSDGPEYAKLPLISPYLHPAKFHDSYMYGVNFASAGAGALVETYQGMVLGLNTQVTYYKNVCNALRKKLGNTEANLFLSKSVHLFNIGANDYGARFVSKSSDLLHYSQQQFIDIVIGNLTAAIKEIHSQGGRKFGFFNVGPAGCSPTVKIHVNGTKGACHEKLLEVARLHNYQLPRVLRKLEKQLEGFKYSVFDFYNSALQVMKFPSKYGFKEGGVACCGGGPYRGDGSCGGKRGIKKYKLCKNVNDYLFFDSAHPTDKANQLFTQQMWSGNLTLNKPYNLQQLFGL</sequence>
<dbReference type="InterPro" id="IPR035669">
    <property type="entry name" value="SGNH_plant_lipase-like"/>
</dbReference>
<dbReference type="PANTHER" id="PTHR45966:SF34">
    <property type="entry name" value="GDSL-LIKE LIPASE_ACYLHYDROLASE"/>
    <property type="match status" value="1"/>
</dbReference>
<dbReference type="CDD" id="cd01837">
    <property type="entry name" value="SGNH_plant_lipase_like"/>
    <property type="match status" value="1"/>
</dbReference>
<dbReference type="Gene3D" id="3.40.50.1110">
    <property type="entry name" value="SGNH hydrolase"/>
    <property type="match status" value="1"/>
</dbReference>
<evidence type="ECO:0000313" key="4">
    <source>
        <dbReference type="EMBL" id="KAF7813984.1"/>
    </source>
</evidence>